<dbReference type="AlphaFoldDB" id="A0A1F2ULY2"/>
<comment type="caution">
    <text evidence="1">The sequence shown here is derived from an EMBL/GenBank/DDBJ whole genome shotgun (WGS) entry which is preliminary data.</text>
</comment>
<protein>
    <submittedName>
        <fullName evidence="1">Uncharacterized protein</fullName>
    </submittedName>
</protein>
<accession>A0A1F2ULY2</accession>
<reference evidence="1 2" key="1">
    <citation type="journal article" date="2016" name="Nat. Commun.">
        <title>Thousands of microbial genomes shed light on interconnected biogeochemical processes in an aquifer system.</title>
        <authorList>
            <person name="Anantharaman K."/>
            <person name="Brown C.T."/>
            <person name="Hug L.A."/>
            <person name="Sharon I."/>
            <person name="Castelle C.J."/>
            <person name="Probst A.J."/>
            <person name="Thomas B.C."/>
            <person name="Singh A."/>
            <person name="Wilkins M.J."/>
            <person name="Karaoz U."/>
            <person name="Brodie E.L."/>
            <person name="Williams K.H."/>
            <person name="Hubbard S.S."/>
            <person name="Banfield J.F."/>
        </authorList>
    </citation>
    <scope>NUCLEOTIDE SEQUENCE [LARGE SCALE GENOMIC DNA]</scope>
</reference>
<gene>
    <name evidence="1" type="ORF">A2074_06240</name>
</gene>
<evidence type="ECO:0000313" key="1">
    <source>
        <dbReference type="EMBL" id="OFW33998.1"/>
    </source>
</evidence>
<proteinExistence type="predicted"/>
<sequence length="68" mass="7718">MINNLEPRQFLLTGFALPMPVVIDAKEYGIFCNELRVGAGVIVDEIERRKSMDSLKANVFGDDEIRFD</sequence>
<evidence type="ECO:0000313" key="2">
    <source>
        <dbReference type="Proteomes" id="UP000178086"/>
    </source>
</evidence>
<name>A0A1F2ULY2_9ACTN</name>
<dbReference type="Proteomes" id="UP000178086">
    <property type="component" value="Unassembled WGS sequence"/>
</dbReference>
<organism evidence="1 2">
    <name type="scientific">Candidatus Aquicultor primus</name>
    <dbReference type="NCBI Taxonomy" id="1797195"/>
    <lineage>
        <taxon>Bacteria</taxon>
        <taxon>Bacillati</taxon>
        <taxon>Actinomycetota</taxon>
        <taxon>Candidatus Aquicultoria</taxon>
        <taxon>Candidatus Aquicultorales</taxon>
        <taxon>Candidatus Aquicultoraceae</taxon>
        <taxon>Candidatus Aquicultor</taxon>
    </lineage>
</organism>
<dbReference type="EMBL" id="MELI01000055">
    <property type="protein sequence ID" value="OFW33998.1"/>
    <property type="molecule type" value="Genomic_DNA"/>
</dbReference>